<dbReference type="PROSITE" id="PS51318">
    <property type="entry name" value="TAT"/>
    <property type="match status" value="1"/>
</dbReference>
<proteinExistence type="predicted"/>
<sequence>MTISKRTLLGASAALVLLAAGPNALAQSPAKWDLPTAYGVGSFQTENLQTFANDVDKATGGKLKITLHPGASLYKANEIKRAVQTGQVQAGEFILSGHSNENPLFGTDSLPFLADSYAEARRLAQIERPYMEKLLASQGMKLLYTVPWPGQSLYSTKPVESVADLKGTKMRAYNPATSRIAQLAGAQPTTIQLAELGQALATGTVENFLTSSASGVESKLYESVKYFYRVNAWLPKNAVVVSQKSFDALDKPTQEVLLKAAAEAQERGWKLSEAKDTEYQKALTAKGMRLADPSPALKKDLKAIGDKLTADWLATAGADGKAIIDSFQKP</sequence>
<dbReference type="PANTHER" id="PTHR33376">
    <property type="match status" value="1"/>
</dbReference>
<keyword evidence="1 2" id="KW-0732">Signal</keyword>
<reference evidence="4" key="1">
    <citation type="journal article" date="2019" name="Int. J. Syst. Evol. Microbiol.">
        <title>The Global Catalogue of Microorganisms (GCM) 10K type strain sequencing project: providing services to taxonomists for standard genome sequencing and annotation.</title>
        <authorList>
            <consortium name="The Broad Institute Genomics Platform"/>
            <consortium name="The Broad Institute Genome Sequencing Center for Infectious Disease"/>
            <person name="Wu L."/>
            <person name="Ma J."/>
        </authorList>
    </citation>
    <scope>NUCLEOTIDE SEQUENCE [LARGE SCALE GENOMIC DNA]</scope>
    <source>
        <strain evidence="4">KCTC 42501</strain>
    </source>
</reference>
<feature type="signal peptide" evidence="2">
    <location>
        <begin position="1"/>
        <end position="26"/>
    </location>
</feature>
<dbReference type="PANTHER" id="PTHR33376:SF4">
    <property type="entry name" value="SIALIC ACID-BINDING PERIPLASMIC PROTEIN SIAP"/>
    <property type="match status" value="1"/>
</dbReference>
<dbReference type="InterPro" id="IPR006311">
    <property type="entry name" value="TAT_signal"/>
</dbReference>
<keyword evidence="4" id="KW-1185">Reference proteome</keyword>
<organism evidence="3 4">
    <name type="scientific">Hydrogenophaga luteola</name>
    <dbReference type="NCBI Taxonomy" id="1591122"/>
    <lineage>
        <taxon>Bacteria</taxon>
        <taxon>Pseudomonadati</taxon>
        <taxon>Pseudomonadota</taxon>
        <taxon>Betaproteobacteria</taxon>
        <taxon>Burkholderiales</taxon>
        <taxon>Comamonadaceae</taxon>
        <taxon>Hydrogenophaga</taxon>
    </lineage>
</organism>
<dbReference type="InterPro" id="IPR018389">
    <property type="entry name" value="DctP_fam"/>
</dbReference>
<dbReference type="Pfam" id="PF03480">
    <property type="entry name" value="DctP"/>
    <property type="match status" value="1"/>
</dbReference>
<evidence type="ECO:0000313" key="4">
    <source>
        <dbReference type="Proteomes" id="UP001595729"/>
    </source>
</evidence>
<accession>A0ABV7WBS7</accession>
<dbReference type="Gene3D" id="3.40.190.170">
    <property type="entry name" value="Bacterial extracellular solute-binding protein, family 7"/>
    <property type="match status" value="1"/>
</dbReference>
<dbReference type="RefSeq" id="WP_382179360.1">
    <property type="nucleotide sequence ID" value="NZ_JBHRXX010000010.1"/>
</dbReference>
<dbReference type="CDD" id="cd13602">
    <property type="entry name" value="PBP2_TRAP_BpDctp6_7"/>
    <property type="match status" value="1"/>
</dbReference>
<evidence type="ECO:0000256" key="1">
    <source>
        <dbReference type="ARBA" id="ARBA00022729"/>
    </source>
</evidence>
<evidence type="ECO:0000256" key="2">
    <source>
        <dbReference type="SAM" id="SignalP"/>
    </source>
</evidence>
<evidence type="ECO:0000313" key="3">
    <source>
        <dbReference type="EMBL" id="MFC3686467.1"/>
    </source>
</evidence>
<protein>
    <submittedName>
        <fullName evidence="3">TRAP transporter substrate-binding protein</fullName>
    </submittedName>
</protein>
<comment type="caution">
    <text evidence="3">The sequence shown here is derived from an EMBL/GenBank/DDBJ whole genome shotgun (WGS) entry which is preliminary data.</text>
</comment>
<dbReference type="NCBIfam" id="NF037995">
    <property type="entry name" value="TRAP_S1"/>
    <property type="match status" value="1"/>
</dbReference>
<feature type="chain" id="PRO_5046516529" evidence="2">
    <location>
        <begin position="27"/>
        <end position="330"/>
    </location>
</feature>
<name>A0ABV7WBS7_9BURK</name>
<dbReference type="EMBL" id="JBHRXX010000010">
    <property type="protein sequence ID" value="MFC3686467.1"/>
    <property type="molecule type" value="Genomic_DNA"/>
</dbReference>
<dbReference type="Proteomes" id="UP001595729">
    <property type="component" value="Unassembled WGS sequence"/>
</dbReference>
<dbReference type="InterPro" id="IPR038404">
    <property type="entry name" value="TRAP_DctP_sf"/>
</dbReference>
<gene>
    <name evidence="3" type="ORF">ACFOPI_22940</name>
</gene>